<dbReference type="Pfam" id="PF07687">
    <property type="entry name" value="M20_dimer"/>
    <property type="match status" value="1"/>
</dbReference>
<dbReference type="SUPFAM" id="SSF55031">
    <property type="entry name" value="Bacterial exopeptidase dimerisation domain"/>
    <property type="match status" value="2"/>
</dbReference>
<dbReference type="GO" id="GO:0046872">
    <property type="term" value="F:metal ion binding"/>
    <property type="evidence" value="ECO:0007669"/>
    <property type="project" value="UniProtKB-KW"/>
</dbReference>
<comment type="caution">
    <text evidence="5">The sequence shown here is derived from an EMBL/GenBank/DDBJ whole genome shotgun (WGS) entry which is preliminary data.</text>
</comment>
<feature type="binding site" evidence="3">
    <location>
        <position position="173"/>
    </location>
    <ligand>
        <name>Mn(2+)</name>
        <dbReference type="ChEBI" id="CHEBI:29035"/>
        <label>1</label>
    </ligand>
</feature>
<dbReference type="InterPro" id="IPR002933">
    <property type="entry name" value="Peptidase_M20"/>
</dbReference>
<dbReference type="PANTHER" id="PTHR11014">
    <property type="entry name" value="PEPTIDASE M20 FAMILY MEMBER"/>
    <property type="match status" value="1"/>
</dbReference>
<dbReference type="PANTHER" id="PTHR11014:SF63">
    <property type="entry name" value="METALLOPEPTIDASE, PUTATIVE (AFU_ORTHOLOGUE AFUA_6G09600)-RELATED"/>
    <property type="match status" value="1"/>
</dbReference>
<evidence type="ECO:0000256" key="3">
    <source>
        <dbReference type="PIRSR" id="PIRSR005962-1"/>
    </source>
</evidence>
<dbReference type="Pfam" id="PF01546">
    <property type="entry name" value="Peptidase_M20"/>
    <property type="match status" value="1"/>
</dbReference>
<dbReference type="GeneID" id="92359148"/>
<dbReference type="KEGG" id="loi:92359148"/>
<comment type="similarity">
    <text evidence="1">Belongs to the peptidase M20 family.</text>
</comment>
<protein>
    <recommendedName>
        <fullName evidence="4">Peptidase M20 dimerisation domain-containing protein</fullName>
    </recommendedName>
</protein>
<dbReference type="InterPro" id="IPR011650">
    <property type="entry name" value="Peptidase_M20_dimer"/>
</dbReference>
<dbReference type="InterPro" id="IPR017439">
    <property type="entry name" value="Amidohydrolase"/>
</dbReference>
<dbReference type="GO" id="GO:0016787">
    <property type="term" value="F:hydrolase activity"/>
    <property type="evidence" value="ECO:0007669"/>
    <property type="project" value="UniProtKB-KW"/>
</dbReference>
<dbReference type="InterPro" id="IPR036264">
    <property type="entry name" value="Bact_exopeptidase_dim_dom"/>
</dbReference>
<evidence type="ECO:0000256" key="2">
    <source>
        <dbReference type="ARBA" id="ARBA00022801"/>
    </source>
</evidence>
<dbReference type="AlphaFoldDB" id="A0A836KCU4"/>
<dbReference type="Gene3D" id="3.40.630.10">
    <property type="entry name" value="Zn peptidases"/>
    <property type="match status" value="2"/>
</dbReference>
<sequence>MPAIDREELDSRVEQIHDQVVAWRRFIHANPDLSFEEQPTAAYIVGELQKMDTEGRWLHISQPDSNCVVADLKGGAGDGPIIALRADIDALPVEELTDMPFASKKKGVMHACGHDTHAAMLLGATKLLLGDAEKIKGTVRLLFQPAEEVPPGGAKMMIEKGCMEGVSMVFGEHIFPIPGLNTGKVGYIRGAMTSSCDSFHIEVIGRGGHASMPEGTIDPIPIASLVAPTGTVLVRKGAILRSSDNLHAEIVGRGGHASMPECSIDSVSIACLAVAALQQVVSRRMPPSKCPVLTVTTITSSSDSYNVIPDRVTLKGTLRCTDAEVRENAKKAIAEVLHGICGSFGATCRLEWLPGYGVTENADSAYDVGMRVLAQVLPSKDHIVVLPECMAASEDFSEYSKVAPANYVGIGCYSPEKGCTAPNHNAKFDVDETAMKVGVKVHFGIVHELLMQ</sequence>
<proteinExistence type="inferred from homology"/>
<dbReference type="PIRSF" id="PIRSF005962">
    <property type="entry name" value="Pept_M20D_amidohydro"/>
    <property type="match status" value="1"/>
</dbReference>
<dbReference type="SUPFAM" id="SSF53187">
    <property type="entry name" value="Zn-dependent exopeptidases"/>
    <property type="match status" value="1"/>
</dbReference>
<feature type="domain" description="Peptidase M20 dimerisation" evidence="4">
    <location>
        <begin position="241"/>
        <end position="337"/>
    </location>
</feature>
<dbReference type="RefSeq" id="XP_067060766.1">
    <property type="nucleotide sequence ID" value="XM_067205214.1"/>
</dbReference>
<keyword evidence="2" id="KW-0378">Hydrolase</keyword>
<reference evidence="5 6" key="1">
    <citation type="submission" date="2021-02" db="EMBL/GenBank/DDBJ databases">
        <title>Leishmania (Mundinia) orientalis Genome sequencing and assembly.</title>
        <authorList>
            <person name="Almutairi H."/>
            <person name="Gatherer D."/>
        </authorList>
    </citation>
    <scope>NUCLEOTIDE SEQUENCE [LARGE SCALE GENOMIC DNA]</scope>
    <source>
        <strain evidence="5">LSCM4</strain>
    </source>
</reference>
<keyword evidence="3" id="KW-0479">Metal-binding</keyword>
<evidence type="ECO:0000313" key="5">
    <source>
        <dbReference type="EMBL" id="KAG5471649.1"/>
    </source>
</evidence>
<gene>
    <name evidence="5" type="ORF">LSCM4_03200</name>
</gene>
<dbReference type="NCBIfam" id="TIGR01891">
    <property type="entry name" value="amidohydrolases"/>
    <property type="match status" value="1"/>
</dbReference>
<name>A0A836KCU4_9TRYP</name>
<dbReference type="Gene3D" id="3.30.70.360">
    <property type="match status" value="1"/>
</dbReference>
<keyword evidence="6" id="KW-1185">Reference proteome</keyword>
<dbReference type="Proteomes" id="UP000674143">
    <property type="component" value="Chromosome 31"/>
</dbReference>
<comment type="cofactor">
    <cofactor evidence="3">
        <name>Mn(2+)</name>
        <dbReference type="ChEBI" id="CHEBI:29035"/>
    </cofactor>
    <text evidence="3">The Mn(2+) ion enhances activity.</text>
</comment>
<feature type="binding site" evidence="3">
    <location>
        <position position="148"/>
    </location>
    <ligand>
        <name>Mn(2+)</name>
        <dbReference type="ChEBI" id="CHEBI:29035"/>
        <label>2</label>
    </ligand>
</feature>
<feature type="binding site" evidence="3">
    <location>
        <position position="112"/>
    </location>
    <ligand>
        <name>Mn(2+)</name>
        <dbReference type="ChEBI" id="CHEBI:29035"/>
        <label>2</label>
    </ligand>
</feature>
<accession>A0A836KCU4</accession>
<dbReference type="SMR" id="A0A836KCU4"/>
<feature type="binding site" evidence="3">
    <location>
        <position position="424"/>
    </location>
    <ligand>
        <name>Mn(2+)</name>
        <dbReference type="ChEBI" id="CHEBI:29035"/>
        <label>2</label>
    </ligand>
</feature>
<evidence type="ECO:0000259" key="4">
    <source>
        <dbReference type="Pfam" id="PF07687"/>
    </source>
</evidence>
<dbReference type="FunFam" id="3.30.70.360:FF:000001">
    <property type="entry name" value="N-acetyldiaminopimelate deacetylase"/>
    <property type="match status" value="1"/>
</dbReference>
<organism evidence="5 6">
    <name type="scientific">Leishmania orientalis</name>
    <dbReference type="NCBI Taxonomy" id="2249476"/>
    <lineage>
        <taxon>Eukaryota</taxon>
        <taxon>Discoba</taxon>
        <taxon>Euglenozoa</taxon>
        <taxon>Kinetoplastea</taxon>
        <taxon>Metakinetoplastina</taxon>
        <taxon>Trypanosomatida</taxon>
        <taxon>Trypanosomatidae</taxon>
        <taxon>Leishmaniinae</taxon>
        <taxon>Leishmania</taxon>
    </lineage>
</organism>
<keyword evidence="3" id="KW-0464">Manganese</keyword>
<evidence type="ECO:0000256" key="1">
    <source>
        <dbReference type="ARBA" id="ARBA00006153"/>
    </source>
</evidence>
<dbReference type="EMBL" id="JAFHLR010000031">
    <property type="protein sequence ID" value="KAG5471649.1"/>
    <property type="molecule type" value="Genomic_DNA"/>
</dbReference>
<feature type="binding site" evidence="3">
    <location>
        <position position="114"/>
    </location>
    <ligand>
        <name>Mn(2+)</name>
        <dbReference type="ChEBI" id="CHEBI:29035"/>
        <label>2</label>
    </ligand>
</feature>
<evidence type="ECO:0000313" key="6">
    <source>
        <dbReference type="Proteomes" id="UP000674143"/>
    </source>
</evidence>